<feature type="transmembrane region" description="Helical" evidence="2">
    <location>
        <begin position="43"/>
        <end position="66"/>
    </location>
</feature>
<feature type="domain" description="SAF" evidence="3">
    <location>
        <begin position="70"/>
        <end position="133"/>
    </location>
</feature>
<keyword evidence="2" id="KW-1133">Transmembrane helix</keyword>
<dbReference type="EMBL" id="BAAANL010000009">
    <property type="protein sequence ID" value="GAA1874182.1"/>
    <property type="molecule type" value="Genomic_DNA"/>
</dbReference>
<feature type="region of interest" description="Disordered" evidence="1">
    <location>
        <begin position="1"/>
        <end position="38"/>
    </location>
</feature>
<name>A0ABP4ZVS9_9MICO</name>
<gene>
    <name evidence="4" type="ORF">GCM10009751_37150</name>
</gene>
<dbReference type="Pfam" id="PF08666">
    <property type="entry name" value="SAF"/>
    <property type="match status" value="1"/>
</dbReference>
<dbReference type="CDD" id="cd11614">
    <property type="entry name" value="SAF_CpaB_FlgA_like"/>
    <property type="match status" value="1"/>
</dbReference>
<evidence type="ECO:0000313" key="5">
    <source>
        <dbReference type="Proteomes" id="UP001501094"/>
    </source>
</evidence>
<dbReference type="Proteomes" id="UP001501094">
    <property type="component" value="Unassembled WGS sequence"/>
</dbReference>
<keyword evidence="5" id="KW-1185">Reference proteome</keyword>
<evidence type="ECO:0000256" key="1">
    <source>
        <dbReference type="SAM" id="MobiDB-lite"/>
    </source>
</evidence>
<keyword evidence="2" id="KW-0472">Membrane</keyword>
<evidence type="ECO:0000259" key="3">
    <source>
        <dbReference type="SMART" id="SM00858"/>
    </source>
</evidence>
<dbReference type="SMART" id="SM00858">
    <property type="entry name" value="SAF"/>
    <property type="match status" value="1"/>
</dbReference>
<dbReference type="InterPro" id="IPR013974">
    <property type="entry name" value="SAF"/>
</dbReference>
<accession>A0ABP4ZVS9</accession>
<proteinExistence type="predicted"/>
<keyword evidence="2" id="KW-0812">Transmembrane</keyword>
<feature type="compositionally biased region" description="Low complexity" evidence="1">
    <location>
        <begin position="20"/>
        <end position="31"/>
    </location>
</feature>
<dbReference type="RefSeq" id="WP_344105912.1">
    <property type="nucleotide sequence ID" value="NZ_BAAANL010000009.1"/>
</dbReference>
<protein>
    <recommendedName>
        <fullName evidence="3">SAF domain-containing protein</fullName>
    </recommendedName>
</protein>
<organism evidence="4 5">
    <name type="scientific">Myceligenerans crystallogenes</name>
    <dbReference type="NCBI Taxonomy" id="316335"/>
    <lineage>
        <taxon>Bacteria</taxon>
        <taxon>Bacillati</taxon>
        <taxon>Actinomycetota</taxon>
        <taxon>Actinomycetes</taxon>
        <taxon>Micrococcales</taxon>
        <taxon>Promicromonosporaceae</taxon>
        <taxon>Myceligenerans</taxon>
    </lineage>
</organism>
<evidence type="ECO:0000256" key="2">
    <source>
        <dbReference type="SAM" id="Phobius"/>
    </source>
</evidence>
<reference evidence="5" key="1">
    <citation type="journal article" date="2019" name="Int. J. Syst. Evol. Microbiol.">
        <title>The Global Catalogue of Microorganisms (GCM) 10K type strain sequencing project: providing services to taxonomists for standard genome sequencing and annotation.</title>
        <authorList>
            <consortium name="The Broad Institute Genomics Platform"/>
            <consortium name="The Broad Institute Genome Sequencing Center for Infectious Disease"/>
            <person name="Wu L."/>
            <person name="Ma J."/>
        </authorList>
    </citation>
    <scope>NUCLEOTIDE SEQUENCE [LARGE SCALE GENOMIC DNA]</scope>
    <source>
        <strain evidence="5">JCM 14326</strain>
    </source>
</reference>
<comment type="caution">
    <text evidence="4">The sequence shown here is derived from an EMBL/GenBank/DDBJ whole genome shotgun (WGS) entry which is preliminary data.</text>
</comment>
<evidence type="ECO:0000313" key="4">
    <source>
        <dbReference type="EMBL" id="GAA1874182.1"/>
    </source>
</evidence>
<sequence>MHGHDAEGRTMTAVTQKQTGPAQRPGPAEQAPAPPPKLRRRPWVAAAAVIALFVGAVGGLMTWLALSPSQEVVIAARDLDKYHVLDDGDLRTVSVALDPAVAAIPGRDAASLIGRRLTDGVSAGSVLAPAGVSDSGFPAPGLSVVRVTLTSQLAQGLTLAPGDQVRVVVSPPSVSADEEATFTPGEISAVHEGDAGAVVEVLVAHDQAVALSDAVVGGRASIVQDLAPSTGEDE</sequence>